<dbReference type="SUPFAM" id="SSF57845">
    <property type="entry name" value="B-box zinc-binding domain"/>
    <property type="match status" value="1"/>
</dbReference>
<dbReference type="Gene3D" id="2.60.120.920">
    <property type="match status" value="1"/>
</dbReference>
<evidence type="ECO:0000259" key="11">
    <source>
        <dbReference type="PROSITE" id="PS50188"/>
    </source>
</evidence>
<proteinExistence type="inferred from homology"/>
<dbReference type="Pfam" id="PF00622">
    <property type="entry name" value="SPRY"/>
    <property type="match status" value="1"/>
</dbReference>
<dbReference type="PROSITE" id="PS00518">
    <property type="entry name" value="ZF_RING_1"/>
    <property type="match status" value="1"/>
</dbReference>
<evidence type="ECO:0000256" key="1">
    <source>
        <dbReference type="ARBA" id="ARBA00009651"/>
    </source>
</evidence>
<feature type="coiled-coil region" evidence="8">
    <location>
        <begin position="204"/>
        <end position="234"/>
    </location>
</feature>
<dbReference type="KEGG" id="pbi:112541450"/>
<dbReference type="Gene3D" id="3.30.160.60">
    <property type="entry name" value="Classic Zinc Finger"/>
    <property type="match status" value="1"/>
</dbReference>
<dbReference type="SUPFAM" id="SSF57850">
    <property type="entry name" value="RING/U-box"/>
    <property type="match status" value="1"/>
</dbReference>
<comment type="function">
    <text evidence="6">Neurotoxin that produces dose-dependent hypolocomotion and hyperalgesia in mice. May directly act on the central nervous system, as it is 6500-fold more potent when administered intracerebroventricularly than intraperitoneal.</text>
</comment>
<dbReference type="InterPro" id="IPR013320">
    <property type="entry name" value="ConA-like_dom_sf"/>
</dbReference>
<dbReference type="InterPro" id="IPR003877">
    <property type="entry name" value="SPRY_dom"/>
</dbReference>
<sequence length="463" mass="52567">MDVGKISEYLLEAVTCALCLNVFSEPVTLSCSHNFCSACIQKSWAGAQSNVRCPQCQQSFASVALRPNGQLESVSWLIKQLQEKGVLKKRLCEAHQQPVKLFCQDDQVLLCFECEKSQAHVGHVFASMEEAAHNFKREINVLLELLKLREGHVRASFSDVLTERQNLEKIMEHGSQRFVSEYKELYETVQKVQTEQLTLARSISEDIEQELSELVRKYNEVRALKRELAKKNEEEPAYEFLQDIKAVMARYREVMTQPPEGNFPAFKEKIWDLSLRNLFICNTLKRCKGAMPVESDVQRASVSLDPVTAYPRLLLSASRKIVTHDSTFNSLVSSPRAFDMMPCILAEEGFTSGRHCWQVEVTSGGHGWAVGVMKESVERKGPLAISVQEGIWALVPELLPPAYRKAGTSRFRLYLDYEGGTICFFEVDSRELVALRSYAVFLGERVFPFFMLGEPNTQMRVVP</sequence>
<dbReference type="InterPro" id="IPR017907">
    <property type="entry name" value="Znf_RING_CS"/>
</dbReference>
<dbReference type="Gene3D" id="3.30.40.10">
    <property type="entry name" value="Zinc/RING finger domain, C3HC4 (zinc finger)"/>
    <property type="match status" value="1"/>
</dbReference>
<dbReference type="PROSITE" id="PS50089">
    <property type="entry name" value="ZF_RING_2"/>
    <property type="match status" value="1"/>
</dbReference>
<dbReference type="GeneID" id="112541450"/>
<dbReference type="PROSITE" id="PS50119">
    <property type="entry name" value="ZF_BBOX"/>
    <property type="match status" value="1"/>
</dbReference>
<evidence type="ECO:0000256" key="5">
    <source>
        <dbReference type="ARBA" id="ARBA00022833"/>
    </source>
</evidence>
<keyword evidence="4 7" id="KW-0863">Zinc-finger</keyword>
<dbReference type="RefSeq" id="XP_025026723.1">
    <property type="nucleotide sequence ID" value="XM_025170955.1"/>
</dbReference>
<dbReference type="InterPro" id="IPR013083">
    <property type="entry name" value="Znf_RING/FYVE/PHD"/>
</dbReference>
<dbReference type="GO" id="GO:0008270">
    <property type="term" value="F:zinc ion binding"/>
    <property type="evidence" value="ECO:0007669"/>
    <property type="project" value="UniProtKB-KW"/>
</dbReference>
<keyword evidence="8" id="KW-0175">Coiled coil</keyword>
<dbReference type="AlphaFoldDB" id="A0A9F5N3B3"/>
<dbReference type="OrthoDB" id="9049620at2759"/>
<feature type="domain" description="B30.2/SPRY" evidence="11">
    <location>
        <begin position="282"/>
        <end position="463"/>
    </location>
</feature>
<evidence type="ECO:0000259" key="9">
    <source>
        <dbReference type="PROSITE" id="PS50089"/>
    </source>
</evidence>
<keyword evidence="5" id="KW-0862">Zinc</keyword>
<feature type="domain" description="RING-type" evidence="9">
    <location>
        <begin position="16"/>
        <end position="57"/>
    </location>
</feature>
<name>A0A9F5N3B3_PYTBI</name>
<evidence type="ECO:0000256" key="7">
    <source>
        <dbReference type="PROSITE-ProRule" id="PRU00024"/>
    </source>
</evidence>
<dbReference type="InterPro" id="IPR006574">
    <property type="entry name" value="PRY"/>
</dbReference>
<evidence type="ECO:0000259" key="10">
    <source>
        <dbReference type="PROSITE" id="PS50119"/>
    </source>
</evidence>
<dbReference type="Pfam" id="PF00643">
    <property type="entry name" value="zf-B_box"/>
    <property type="match status" value="1"/>
</dbReference>
<evidence type="ECO:0000256" key="2">
    <source>
        <dbReference type="ARBA" id="ARBA00022699"/>
    </source>
</evidence>
<dbReference type="Pfam" id="PF13765">
    <property type="entry name" value="PRY"/>
    <property type="match status" value="1"/>
</dbReference>
<evidence type="ECO:0000256" key="6">
    <source>
        <dbReference type="ARBA" id="ARBA00034460"/>
    </source>
</evidence>
<dbReference type="InterPro" id="IPR001870">
    <property type="entry name" value="B30.2/SPRY"/>
</dbReference>
<evidence type="ECO:0000256" key="8">
    <source>
        <dbReference type="SAM" id="Coils"/>
    </source>
</evidence>
<protein>
    <submittedName>
        <fullName evidence="13">Zinc finger protein RFP-like</fullName>
    </submittedName>
</protein>
<dbReference type="InterPro" id="IPR000315">
    <property type="entry name" value="Znf_B-box"/>
</dbReference>
<evidence type="ECO:0000256" key="3">
    <source>
        <dbReference type="ARBA" id="ARBA00022723"/>
    </source>
</evidence>
<dbReference type="InterPro" id="IPR050143">
    <property type="entry name" value="TRIM/RBCC"/>
</dbReference>
<evidence type="ECO:0000256" key="4">
    <source>
        <dbReference type="ARBA" id="ARBA00022771"/>
    </source>
</evidence>
<evidence type="ECO:0000313" key="13">
    <source>
        <dbReference type="RefSeq" id="XP_025026723.1"/>
    </source>
</evidence>
<dbReference type="InterPro" id="IPR003879">
    <property type="entry name" value="Butyrophylin_SPRY"/>
</dbReference>
<reference evidence="13" key="1">
    <citation type="submission" date="2025-08" db="UniProtKB">
        <authorList>
            <consortium name="RefSeq"/>
        </authorList>
    </citation>
    <scope>IDENTIFICATION</scope>
    <source>
        <tissue evidence="13">Liver</tissue>
    </source>
</reference>
<dbReference type="SMART" id="SM00336">
    <property type="entry name" value="BBOX"/>
    <property type="match status" value="1"/>
</dbReference>
<keyword evidence="2" id="KW-0800">Toxin</keyword>
<dbReference type="InterPro" id="IPR043136">
    <property type="entry name" value="B30.2/SPRY_sf"/>
</dbReference>
<dbReference type="InterPro" id="IPR027370">
    <property type="entry name" value="Znf-RING_euk"/>
</dbReference>
<feature type="domain" description="B box-type" evidence="10">
    <location>
        <begin position="87"/>
        <end position="128"/>
    </location>
</feature>
<keyword evidence="3" id="KW-0479">Metal-binding</keyword>
<dbReference type="PROSITE" id="PS50188">
    <property type="entry name" value="B302_SPRY"/>
    <property type="match status" value="1"/>
</dbReference>
<dbReference type="SMART" id="SM00184">
    <property type="entry name" value="RING"/>
    <property type="match status" value="1"/>
</dbReference>
<dbReference type="PANTHER" id="PTHR24103">
    <property type="entry name" value="E3 UBIQUITIN-PROTEIN LIGASE TRIM"/>
    <property type="match status" value="1"/>
</dbReference>
<dbReference type="Pfam" id="PF13445">
    <property type="entry name" value="zf-RING_UBOX"/>
    <property type="match status" value="1"/>
</dbReference>
<dbReference type="SUPFAM" id="SSF49899">
    <property type="entry name" value="Concanavalin A-like lectins/glucanases"/>
    <property type="match status" value="1"/>
</dbReference>
<dbReference type="SMART" id="SM00589">
    <property type="entry name" value="PRY"/>
    <property type="match status" value="1"/>
</dbReference>
<accession>A0A9F5N3B3</accession>
<gene>
    <name evidence="13" type="primary">LOC112541450</name>
</gene>
<evidence type="ECO:0000313" key="12">
    <source>
        <dbReference type="Proteomes" id="UP000695026"/>
    </source>
</evidence>
<organism evidence="12 13">
    <name type="scientific">Python bivittatus</name>
    <name type="common">Burmese python</name>
    <name type="synonym">Python molurus bivittatus</name>
    <dbReference type="NCBI Taxonomy" id="176946"/>
    <lineage>
        <taxon>Eukaryota</taxon>
        <taxon>Metazoa</taxon>
        <taxon>Chordata</taxon>
        <taxon>Craniata</taxon>
        <taxon>Vertebrata</taxon>
        <taxon>Euteleostomi</taxon>
        <taxon>Lepidosauria</taxon>
        <taxon>Squamata</taxon>
        <taxon>Bifurcata</taxon>
        <taxon>Unidentata</taxon>
        <taxon>Episquamata</taxon>
        <taxon>Toxicofera</taxon>
        <taxon>Serpentes</taxon>
        <taxon>Henophidia</taxon>
        <taxon>Pythonidae</taxon>
        <taxon>Python</taxon>
    </lineage>
</organism>
<dbReference type="PRINTS" id="PR01407">
    <property type="entry name" value="BUTYPHLNCDUF"/>
</dbReference>
<dbReference type="InterPro" id="IPR001841">
    <property type="entry name" value="Znf_RING"/>
</dbReference>
<dbReference type="Proteomes" id="UP000695026">
    <property type="component" value="Unplaced"/>
</dbReference>
<dbReference type="OMA" id="GYKEMYE"/>
<keyword evidence="12" id="KW-1185">Reference proteome</keyword>
<comment type="similarity">
    <text evidence="1">Belongs to the ohanin/vespryn family.</text>
</comment>
<keyword evidence="2" id="KW-0528">Neurotoxin</keyword>